<evidence type="ECO:0000256" key="6">
    <source>
        <dbReference type="SAM" id="SignalP"/>
    </source>
</evidence>
<dbReference type="PANTHER" id="PTHR15948:SF0">
    <property type="entry name" value="GOLGI PH REGULATOR A-RELATED"/>
    <property type="match status" value="1"/>
</dbReference>
<accession>A0AAD4LC62</accession>
<dbReference type="PANTHER" id="PTHR15948">
    <property type="entry name" value="G-PROTEIN COUPLED RECEPTOR 89-RELATED"/>
    <property type="match status" value="1"/>
</dbReference>
<keyword evidence="9" id="KW-0675">Receptor</keyword>
<feature type="chain" id="PRO_5042158997" evidence="6">
    <location>
        <begin position="25"/>
        <end position="519"/>
    </location>
</feature>
<evidence type="ECO:0000259" key="7">
    <source>
        <dbReference type="Pfam" id="PF12430"/>
    </source>
</evidence>
<feature type="transmembrane region" description="Helical" evidence="5">
    <location>
        <begin position="494"/>
        <end position="512"/>
    </location>
</feature>
<evidence type="ECO:0000256" key="3">
    <source>
        <dbReference type="ARBA" id="ARBA00022989"/>
    </source>
</evidence>
<feature type="transmembrane region" description="Helical" evidence="5">
    <location>
        <begin position="130"/>
        <end position="154"/>
    </location>
</feature>
<comment type="caution">
    <text evidence="9">The sequence shown here is derived from an EMBL/GenBank/DDBJ whole genome shotgun (WGS) entry which is preliminary data.</text>
</comment>
<keyword evidence="4 5" id="KW-0472">Membrane</keyword>
<keyword evidence="6" id="KW-0732">Signal</keyword>
<evidence type="ECO:0000313" key="9">
    <source>
        <dbReference type="EMBL" id="KAH8988388.1"/>
    </source>
</evidence>
<feature type="transmembrane region" description="Helical" evidence="5">
    <location>
        <begin position="95"/>
        <end position="118"/>
    </location>
</feature>
<feature type="transmembrane region" description="Helical" evidence="5">
    <location>
        <begin position="443"/>
        <end position="461"/>
    </location>
</feature>
<dbReference type="Pfam" id="PF12430">
    <property type="entry name" value="ABA_GPCR"/>
    <property type="match status" value="1"/>
</dbReference>
<evidence type="ECO:0000313" key="10">
    <source>
        <dbReference type="Proteomes" id="UP001201163"/>
    </source>
</evidence>
<evidence type="ECO:0000256" key="4">
    <source>
        <dbReference type="ARBA" id="ARBA00023136"/>
    </source>
</evidence>
<gene>
    <name evidence="9" type="ORF">EDB92DRAFT_1872458</name>
</gene>
<keyword evidence="3 5" id="KW-1133">Transmembrane helix</keyword>
<dbReference type="InterPro" id="IPR015672">
    <property type="entry name" value="GPHR/GTG"/>
</dbReference>
<dbReference type="Pfam" id="PF12537">
    <property type="entry name" value="GPHR_N"/>
    <property type="match status" value="1"/>
</dbReference>
<comment type="subcellular location">
    <subcellularLocation>
        <location evidence="1">Membrane</location>
        <topology evidence="1">Multi-pass membrane protein</topology>
    </subcellularLocation>
</comment>
<keyword evidence="10" id="KW-1185">Reference proteome</keyword>
<dbReference type="Proteomes" id="UP001201163">
    <property type="component" value="Unassembled WGS sequence"/>
</dbReference>
<feature type="domain" description="Abscisic acid G-protein coupled receptor-like" evidence="7">
    <location>
        <begin position="333"/>
        <end position="513"/>
    </location>
</feature>
<protein>
    <submittedName>
        <fullName evidence="9">Abscisic acid G-protein coupled receptor-domain-containing protein</fullName>
    </submittedName>
</protein>
<keyword evidence="2 5" id="KW-0812">Transmembrane</keyword>
<feature type="signal peptide" evidence="6">
    <location>
        <begin position="1"/>
        <end position="24"/>
    </location>
</feature>
<evidence type="ECO:0000256" key="5">
    <source>
        <dbReference type="SAM" id="Phobius"/>
    </source>
</evidence>
<dbReference type="AlphaFoldDB" id="A0AAD4LC62"/>
<feature type="domain" description="Golgi pH regulator conserved" evidence="8">
    <location>
        <begin position="201"/>
        <end position="265"/>
    </location>
</feature>
<reference evidence="9" key="1">
    <citation type="submission" date="2022-01" db="EMBL/GenBank/DDBJ databases">
        <title>Comparative genomics reveals a dynamic genome evolution in the ectomycorrhizal milk-cap (Lactarius) mushrooms.</title>
        <authorList>
            <consortium name="DOE Joint Genome Institute"/>
            <person name="Lebreton A."/>
            <person name="Tang N."/>
            <person name="Kuo A."/>
            <person name="LaButti K."/>
            <person name="Drula E."/>
            <person name="Barry K."/>
            <person name="Clum A."/>
            <person name="Lipzen A."/>
            <person name="Mousain D."/>
            <person name="Ng V."/>
            <person name="Wang R."/>
            <person name="Wang X."/>
            <person name="Dai Y."/>
            <person name="Henrissat B."/>
            <person name="Grigoriev I.V."/>
            <person name="Guerin-Laguette A."/>
            <person name="Yu F."/>
            <person name="Martin F.M."/>
        </authorList>
    </citation>
    <scope>NUCLEOTIDE SEQUENCE</scope>
    <source>
        <strain evidence="9">QP</strain>
    </source>
</reference>
<proteinExistence type="predicted"/>
<dbReference type="GO" id="GO:0016020">
    <property type="term" value="C:membrane"/>
    <property type="evidence" value="ECO:0007669"/>
    <property type="project" value="UniProtKB-SubCell"/>
</dbReference>
<name>A0AAD4LC62_9AGAM</name>
<evidence type="ECO:0000256" key="1">
    <source>
        <dbReference type="ARBA" id="ARBA00004141"/>
    </source>
</evidence>
<evidence type="ECO:0000259" key="8">
    <source>
        <dbReference type="Pfam" id="PF12537"/>
    </source>
</evidence>
<sequence>MDQPVVLSTSLLVLIRYLPSLCRCTPSNVFKRLALFATCRRFIDRSLYDELKQISQSSPADVPVELDTLPQPTATQASGRTTSGNSFNSLLSKTLFSLCFSESCTLFLLLMCQALDVFNTRTRLLNFQISLYTLLLNIIMLIPVSLCVVSTAPLNSASLSFSRRRMLVVLAPLFVYFLLLSYVPLPGVLLSEENRTFTLVTARYNVLGTVILGSLSGFGSVTTAWGYFPLSCGKNRKTPTQAEVDRVEQSLIRIRIDLASKRKELTLLKGREASQAEGAQKSTSWLSRVTPNFRGDNELSNAETELSALTSLEENMASELRYLQQRYAEATFDRTWQGRLFVLMRHATGFYCIFRSLVSLSNVFLPAPHPTTPSDPRPGHDLLASTLLLLVPHPSPTTEANIIYGTRQANLVLIGAIIIGSIRRVLRGAARALRATPASRNRVASLVLLVFAQLMGIYLLSTLVQLRTSFPPAADGAGAGLFAALPAYETFGSVFDWSFLVSTSLGVVVEWVRGRAQEL</sequence>
<dbReference type="EMBL" id="JAKELL010000042">
    <property type="protein sequence ID" value="KAH8988388.1"/>
    <property type="molecule type" value="Genomic_DNA"/>
</dbReference>
<feature type="transmembrane region" description="Helical" evidence="5">
    <location>
        <begin position="206"/>
        <end position="228"/>
    </location>
</feature>
<feature type="transmembrane region" description="Helical" evidence="5">
    <location>
        <begin position="402"/>
        <end position="422"/>
    </location>
</feature>
<feature type="transmembrane region" description="Helical" evidence="5">
    <location>
        <begin position="166"/>
        <end position="185"/>
    </location>
</feature>
<evidence type="ECO:0000256" key="2">
    <source>
        <dbReference type="ARBA" id="ARBA00022692"/>
    </source>
</evidence>
<dbReference type="InterPro" id="IPR025969">
    <property type="entry name" value="ABA_GPCR_dom"/>
</dbReference>
<organism evidence="9 10">
    <name type="scientific">Lactarius akahatsu</name>
    <dbReference type="NCBI Taxonomy" id="416441"/>
    <lineage>
        <taxon>Eukaryota</taxon>
        <taxon>Fungi</taxon>
        <taxon>Dikarya</taxon>
        <taxon>Basidiomycota</taxon>
        <taxon>Agaricomycotina</taxon>
        <taxon>Agaricomycetes</taxon>
        <taxon>Russulales</taxon>
        <taxon>Russulaceae</taxon>
        <taxon>Lactarius</taxon>
    </lineage>
</organism>
<dbReference type="InterPro" id="IPR022535">
    <property type="entry name" value="Golgi_pH-regulator_cons_dom"/>
</dbReference>